<dbReference type="InterPro" id="IPR051157">
    <property type="entry name" value="PDH/Transketolase"/>
</dbReference>
<dbReference type="KEGG" id="nall:PP769_12655"/>
<dbReference type="InterPro" id="IPR005475">
    <property type="entry name" value="Transketolase-like_Pyr-bd"/>
</dbReference>
<dbReference type="InterPro" id="IPR033248">
    <property type="entry name" value="Transketolase_C"/>
</dbReference>
<dbReference type="SUPFAM" id="SSF52922">
    <property type="entry name" value="TK C-terminal domain-like"/>
    <property type="match status" value="1"/>
</dbReference>
<dbReference type="InterPro" id="IPR009014">
    <property type="entry name" value="Transketo_C/PFOR_II"/>
</dbReference>
<dbReference type="PANTHER" id="PTHR43825:SF5">
    <property type="entry name" value="HYPOTHETICAL TRANSKETOLASE FAMILY PROTEIN"/>
    <property type="match status" value="1"/>
</dbReference>
<dbReference type="PANTHER" id="PTHR43825">
    <property type="entry name" value="PYRUVATE DEHYDROGENASE E1 COMPONENT"/>
    <property type="match status" value="1"/>
</dbReference>
<keyword evidence="3" id="KW-1185">Reference proteome</keyword>
<evidence type="ECO:0000313" key="2">
    <source>
        <dbReference type="EMBL" id="WNM56826.1"/>
    </source>
</evidence>
<evidence type="ECO:0000259" key="1">
    <source>
        <dbReference type="SMART" id="SM00861"/>
    </source>
</evidence>
<name>A0AA96G8H3_9BACT</name>
<reference evidence="2 3" key="1">
    <citation type="submission" date="2023-01" db="EMBL/GenBank/DDBJ databases">
        <title>Cultivation and genomic characterization of new, ubiquitous marine nitrite-oxidizing bacteria from the Nitrospirales.</title>
        <authorList>
            <person name="Mueller A.J."/>
            <person name="Daebeler A."/>
            <person name="Herbold C.W."/>
            <person name="Kirkegaard R.H."/>
            <person name="Daims H."/>
        </authorList>
    </citation>
    <scope>NUCLEOTIDE SEQUENCE [LARGE SCALE GENOMIC DNA]</scope>
    <source>
        <strain evidence="2 3">VA</strain>
    </source>
</reference>
<protein>
    <submittedName>
        <fullName evidence="2">Transketolase C-terminal domain-containing protein</fullName>
    </submittedName>
</protein>
<dbReference type="Pfam" id="PF02780">
    <property type="entry name" value="Transketolase_C"/>
    <property type="match status" value="1"/>
</dbReference>
<feature type="domain" description="Transketolase-like pyrimidine-binding" evidence="1">
    <location>
        <begin position="3"/>
        <end position="168"/>
    </location>
</feature>
<dbReference type="Gene3D" id="3.40.50.970">
    <property type="match status" value="1"/>
</dbReference>
<dbReference type="Proteomes" id="UP001302719">
    <property type="component" value="Chromosome"/>
</dbReference>
<dbReference type="Gene3D" id="3.40.50.920">
    <property type="match status" value="1"/>
</dbReference>
<dbReference type="EMBL" id="CP116967">
    <property type="protein sequence ID" value="WNM56826.1"/>
    <property type="molecule type" value="Genomic_DNA"/>
</dbReference>
<dbReference type="AlphaFoldDB" id="A0AA96G8H3"/>
<dbReference type="RefSeq" id="WP_312640633.1">
    <property type="nucleotide sequence ID" value="NZ_CP116967.1"/>
</dbReference>
<sequence>MVNDFRDAVFDSVLQIVAKNPRTIVLTNDMGAMGLSRIQDLYPQQVLNVGISEQNMMSVAAGMALSGYVVFVYGIASHITTRCYEQLKLDVCALKVPVILLGMGPGLSYGVDGPTHHATHDCALLQTLSGMTIYLPADGVAIKAMVEQAYQSRTPAYIRIDKDPYEPVYAPNEHDFSLGLETIQQGESLCVVTNGIMLGRVREAARELREEGIEVALVDLYRMNPCNESRLWEACRNAQAIVTVEEHGRTGGIGSLVGRLLSERGHAIPFCGLSLGDEMLFGSASRTWAFGQYGLEKESLKNTFRHMALLPTTV</sequence>
<gene>
    <name evidence="2" type="ORF">PP769_12655</name>
</gene>
<organism evidence="2 3">
    <name type="scientific">Candidatus Nitrospira allomarina</name>
    <dbReference type="NCBI Taxonomy" id="3020900"/>
    <lineage>
        <taxon>Bacteria</taxon>
        <taxon>Pseudomonadati</taxon>
        <taxon>Nitrospirota</taxon>
        <taxon>Nitrospiria</taxon>
        <taxon>Nitrospirales</taxon>
        <taxon>Nitrospiraceae</taxon>
        <taxon>Nitrospira</taxon>
    </lineage>
</organism>
<dbReference type="SUPFAM" id="SSF52518">
    <property type="entry name" value="Thiamin diphosphate-binding fold (THDP-binding)"/>
    <property type="match status" value="1"/>
</dbReference>
<dbReference type="InterPro" id="IPR029061">
    <property type="entry name" value="THDP-binding"/>
</dbReference>
<accession>A0AA96G8H3</accession>
<dbReference type="SMART" id="SM00861">
    <property type="entry name" value="Transket_pyr"/>
    <property type="match status" value="1"/>
</dbReference>
<evidence type="ECO:0000313" key="3">
    <source>
        <dbReference type="Proteomes" id="UP001302719"/>
    </source>
</evidence>
<dbReference type="CDD" id="cd07033">
    <property type="entry name" value="TPP_PYR_DXS_TK_like"/>
    <property type="match status" value="1"/>
</dbReference>
<proteinExistence type="predicted"/>
<dbReference type="Pfam" id="PF02779">
    <property type="entry name" value="Transket_pyr"/>
    <property type="match status" value="1"/>
</dbReference>